<keyword evidence="8" id="KW-0833">Ubl conjugation pathway</keyword>
<evidence type="ECO:0000256" key="13">
    <source>
        <dbReference type="PROSITE-ProRule" id="PRU00502"/>
    </source>
</evidence>
<accession>A0A2R6PJ31</accession>
<dbReference type="Gene3D" id="3.90.70.10">
    <property type="entry name" value="Cysteine proteinases"/>
    <property type="match status" value="1"/>
</dbReference>
<dbReference type="InterPro" id="IPR018200">
    <property type="entry name" value="USP_CS"/>
</dbReference>
<dbReference type="Pfam" id="PF00443">
    <property type="entry name" value="UCH"/>
    <property type="match status" value="1"/>
</dbReference>
<dbReference type="OrthoDB" id="47475at2759"/>
<name>A0A2R6PJ31_ACTCC</name>
<keyword evidence="12" id="KW-0539">Nucleus</keyword>
<dbReference type="GO" id="GO:0004843">
    <property type="term" value="F:cysteine-type deubiquitinase activity"/>
    <property type="evidence" value="ECO:0007669"/>
    <property type="project" value="UniProtKB-EC"/>
</dbReference>
<dbReference type="FunCoup" id="A0A2R6PJ31">
    <property type="interactions" value="3541"/>
</dbReference>
<dbReference type="GO" id="GO:0016579">
    <property type="term" value="P:protein deubiquitination"/>
    <property type="evidence" value="ECO:0007669"/>
    <property type="project" value="InterPro"/>
</dbReference>
<dbReference type="InterPro" id="IPR050185">
    <property type="entry name" value="Ub_carboxyl-term_hydrolase"/>
</dbReference>
<feature type="domain" description="USP" evidence="14">
    <location>
        <begin position="184"/>
        <end position="528"/>
    </location>
</feature>
<keyword evidence="7 13" id="KW-0863">Zinc-finger</keyword>
<keyword evidence="9 16" id="KW-0378">Hydrolase</keyword>
<evidence type="ECO:0000256" key="9">
    <source>
        <dbReference type="ARBA" id="ARBA00022801"/>
    </source>
</evidence>
<comment type="catalytic activity">
    <reaction evidence="1">
        <text>Thiol-dependent hydrolysis of ester, thioester, amide, peptide and isopeptide bonds formed by the C-terminal Gly of ubiquitin (a 76-residue protein attached to proteins as an intracellular targeting signal).</text>
        <dbReference type="EC" id="3.4.19.12"/>
    </reaction>
</comment>
<evidence type="ECO:0000256" key="6">
    <source>
        <dbReference type="ARBA" id="ARBA00022723"/>
    </source>
</evidence>
<dbReference type="PROSITE" id="PS50235">
    <property type="entry name" value="USP_3"/>
    <property type="match status" value="1"/>
</dbReference>
<dbReference type="InParanoid" id="A0A2R6PJ31"/>
<evidence type="ECO:0000256" key="2">
    <source>
        <dbReference type="ARBA" id="ARBA00004123"/>
    </source>
</evidence>
<dbReference type="OMA" id="WLLEVDF"/>
<keyword evidence="10" id="KW-0788">Thiol protease</keyword>
<dbReference type="AlphaFoldDB" id="A0A2R6PJ31"/>
<keyword evidence="11" id="KW-0862">Zinc</keyword>
<dbReference type="STRING" id="1590841.A0A2R6PJ31"/>
<dbReference type="GO" id="GO:0008270">
    <property type="term" value="F:zinc ion binding"/>
    <property type="evidence" value="ECO:0007669"/>
    <property type="project" value="UniProtKB-KW"/>
</dbReference>
<dbReference type="Gramene" id="PSR91885">
    <property type="protein sequence ID" value="PSR91885"/>
    <property type="gene ID" value="CEY00_Acc29232"/>
</dbReference>
<dbReference type="EC" id="3.4.19.12" evidence="4"/>
<dbReference type="CDD" id="cd02660">
    <property type="entry name" value="Peptidase_C19D"/>
    <property type="match status" value="1"/>
</dbReference>
<dbReference type="SUPFAM" id="SSF57850">
    <property type="entry name" value="RING/U-box"/>
    <property type="match status" value="1"/>
</dbReference>
<evidence type="ECO:0000313" key="17">
    <source>
        <dbReference type="Proteomes" id="UP000241394"/>
    </source>
</evidence>
<dbReference type="Gene3D" id="3.30.40.10">
    <property type="entry name" value="Zinc/RING finger domain, C3HC4 (zinc finger)"/>
    <property type="match status" value="1"/>
</dbReference>
<keyword evidence="17" id="KW-1185">Reference proteome</keyword>
<dbReference type="PANTHER" id="PTHR21646">
    <property type="entry name" value="UBIQUITIN CARBOXYL-TERMINAL HYDROLASE"/>
    <property type="match status" value="1"/>
</dbReference>
<evidence type="ECO:0000256" key="3">
    <source>
        <dbReference type="ARBA" id="ARBA00009085"/>
    </source>
</evidence>
<proteinExistence type="inferred from homology"/>
<keyword evidence="6" id="KW-0479">Metal-binding</keyword>
<dbReference type="GO" id="GO:0005634">
    <property type="term" value="C:nucleus"/>
    <property type="evidence" value="ECO:0007669"/>
    <property type="project" value="UniProtKB-SubCell"/>
</dbReference>
<organism evidence="16 17">
    <name type="scientific">Actinidia chinensis var. chinensis</name>
    <name type="common">Chinese soft-hair kiwi</name>
    <dbReference type="NCBI Taxonomy" id="1590841"/>
    <lineage>
        <taxon>Eukaryota</taxon>
        <taxon>Viridiplantae</taxon>
        <taxon>Streptophyta</taxon>
        <taxon>Embryophyta</taxon>
        <taxon>Tracheophyta</taxon>
        <taxon>Spermatophyta</taxon>
        <taxon>Magnoliopsida</taxon>
        <taxon>eudicotyledons</taxon>
        <taxon>Gunneridae</taxon>
        <taxon>Pentapetalae</taxon>
        <taxon>asterids</taxon>
        <taxon>Ericales</taxon>
        <taxon>Actinidiaceae</taxon>
        <taxon>Actinidia</taxon>
    </lineage>
</organism>
<dbReference type="Proteomes" id="UP000241394">
    <property type="component" value="Chromosome LG25"/>
</dbReference>
<evidence type="ECO:0000256" key="4">
    <source>
        <dbReference type="ARBA" id="ARBA00012759"/>
    </source>
</evidence>
<evidence type="ECO:0000256" key="7">
    <source>
        <dbReference type="ARBA" id="ARBA00022771"/>
    </source>
</evidence>
<reference evidence="16 17" key="1">
    <citation type="submission" date="2017-07" db="EMBL/GenBank/DDBJ databases">
        <title>An improved, manually edited Actinidia chinensis var. chinensis (kiwifruit) genome highlights the challenges associated with draft genomes and gene prediction in plants.</title>
        <authorList>
            <person name="Pilkington S."/>
            <person name="Crowhurst R."/>
            <person name="Hilario E."/>
            <person name="Nardozza S."/>
            <person name="Fraser L."/>
            <person name="Peng Y."/>
            <person name="Gunaseelan K."/>
            <person name="Simpson R."/>
            <person name="Tahir J."/>
            <person name="Deroles S."/>
            <person name="Templeton K."/>
            <person name="Luo Z."/>
            <person name="Davy M."/>
            <person name="Cheng C."/>
            <person name="Mcneilage M."/>
            <person name="Scaglione D."/>
            <person name="Liu Y."/>
            <person name="Zhang Q."/>
            <person name="Datson P."/>
            <person name="De Silva N."/>
            <person name="Gardiner S."/>
            <person name="Bassett H."/>
            <person name="Chagne D."/>
            <person name="Mccallum J."/>
            <person name="Dzierzon H."/>
            <person name="Deng C."/>
            <person name="Wang Y.-Y."/>
            <person name="Barron N."/>
            <person name="Manako K."/>
            <person name="Bowen J."/>
            <person name="Foster T."/>
            <person name="Erridge Z."/>
            <person name="Tiffin H."/>
            <person name="Waite C."/>
            <person name="Davies K."/>
            <person name="Grierson E."/>
            <person name="Laing W."/>
            <person name="Kirk R."/>
            <person name="Chen X."/>
            <person name="Wood M."/>
            <person name="Montefiori M."/>
            <person name="Brummell D."/>
            <person name="Schwinn K."/>
            <person name="Catanach A."/>
            <person name="Fullerton C."/>
            <person name="Li D."/>
            <person name="Meiyalaghan S."/>
            <person name="Nieuwenhuizen N."/>
            <person name="Read N."/>
            <person name="Prakash R."/>
            <person name="Hunter D."/>
            <person name="Zhang H."/>
            <person name="Mckenzie M."/>
            <person name="Knabel M."/>
            <person name="Harris A."/>
            <person name="Allan A."/>
            <person name="Chen A."/>
            <person name="Janssen B."/>
            <person name="Plunkett B."/>
            <person name="Dwamena C."/>
            <person name="Voogd C."/>
            <person name="Leif D."/>
            <person name="Lafferty D."/>
            <person name="Souleyre E."/>
            <person name="Varkonyi-Gasic E."/>
            <person name="Gambi F."/>
            <person name="Hanley J."/>
            <person name="Yao J.-L."/>
            <person name="Cheung J."/>
            <person name="David K."/>
            <person name="Warren B."/>
            <person name="Marsh K."/>
            <person name="Snowden K."/>
            <person name="Lin-Wang K."/>
            <person name="Brian L."/>
            <person name="Martinez-Sanchez M."/>
            <person name="Wang M."/>
            <person name="Ileperuma N."/>
            <person name="Macnee N."/>
            <person name="Campin R."/>
            <person name="Mcatee P."/>
            <person name="Drummond R."/>
            <person name="Espley R."/>
            <person name="Ireland H."/>
            <person name="Wu R."/>
            <person name="Atkinson R."/>
            <person name="Karunairetnam S."/>
            <person name="Bulley S."/>
            <person name="Chunkath S."/>
            <person name="Hanley Z."/>
            <person name="Storey R."/>
            <person name="Thrimawithana A."/>
            <person name="Thomson S."/>
            <person name="David C."/>
            <person name="Testolin R."/>
        </authorList>
    </citation>
    <scope>NUCLEOTIDE SEQUENCE [LARGE SCALE GENOMIC DNA]</scope>
    <source>
        <strain evidence="17">cv. Red5</strain>
        <tissue evidence="16">Young leaf</tissue>
    </source>
</reference>
<dbReference type="InterPro" id="IPR001394">
    <property type="entry name" value="Peptidase_C19_UCH"/>
</dbReference>
<comment type="similarity">
    <text evidence="3">Belongs to the peptidase C19 family.</text>
</comment>
<dbReference type="InterPro" id="IPR013083">
    <property type="entry name" value="Znf_RING/FYVE/PHD"/>
</dbReference>
<dbReference type="PANTHER" id="PTHR21646:SF49">
    <property type="entry name" value="UBIQUITIN C-TERMINAL HYDROLASE 22"/>
    <property type="match status" value="1"/>
</dbReference>
<evidence type="ECO:0000256" key="8">
    <source>
        <dbReference type="ARBA" id="ARBA00022786"/>
    </source>
</evidence>
<dbReference type="GO" id="GO:0006508">
    <property type="term" value="P:proteolysis"/>
    <property type="evidence" value="ECO:0007669"/>
    <property type="project" value="UniProtKB-KW"/>
</dbReference>
<evidence type="ECO:0000256" key="11">
    <source>
        <dbReference type="ARBA" id="ARBA00022833"/>
    </source>
</evidence>
<dbReference type="FunFam" id="3.90.70.10:FF:000089">
    <property type="entry name" value="Ubiquitinyl hydrolase 1"/>
    <property type="match status" value="1"/>
</dbReference>
<feature type="domain" description="UBP-type" evidence="15">
    <location>
        <begin position="12"/>
        <end position="137"/>
    </location>
</feature>
<protein>
    <recommendedName>
        <fullName evidence="4">ubiquitinyl hydrolase 1</fullName>
        <ecNumber evidence="4">3.4.19.12</ecNumber>
    </recommendedName>
</protein>
<keyword evidence="5" id="KW-0645">Protease</keyword>
<evidence type="ECO:0000313" key="16">
    <source>
        <dbReference type="EMBL" id="PSR91885.1"/>
    </source>
</evidence>
<dbReference type="PROSITE" id="PS50271">
    <property type="entry name" value="ZF_UBP"/>
    <property type="match status" value="1"/>
</dbReference>
<evidence type="ECO:0000256" key="12">
    <source>
        <dbReference type="ARBA" id="ARBA00023242"/>
    </source>
</evidence>
<dbReference type="SUPFAM" id="SSF54001">
    <property type="entry name" value="Cysteine proteinases"/>
    <property type="match status" value="1"/>
</dbReference>
<reference evidence="17" key="2">
    <citation type="journal article" date="2018" name="BMC Genomics">
        <title>A manually annotated Actinidia chinensis var. chinensis (kiwifruit) genome highlights the challenges associated with draft genomes and gene prediction in plants.</title>
        <authorList>
            <person name="Pilkington S.M."/>
            <person name="Crowhurst R."/>
            <person name="Hilario E."/>
            <person name="Nardozza S."/>
            <person name="Fraser L."/>
            <person name="Peng Y."/>
            <person name="Gunaseelan K."/>
            <person name="Simpson R."/>
            <person name="Tahir J."/>
            <person name="Deroles S.C."/>
            <person name="Templeton K."/>
            <person name="Luo Z."/>
            <person name="Davy M."/>
            <person name="Cheng C."/>
            <person name="McNeilage M."/>
            <person name="Scaglione D."/>
            <person name="Liu Y."/>
            <person name="Zhang Q."/>
            <person name="Datson P."/>
            <person name="De Silva N."/>
            <person name="Gardiner S.E."/>
            <person name="Bassett H."/>
            <person name="Chagne D."/>
            <person name="McCallum J."/>
            <person name="Dzierzon H."/>
            <person name="Deng C."/>
            <person name="Wang Y.Y."/>
            <person name="Barron L."/>
            <person name="Manako K."/>
            <person name="Bowen J."/>
            <person name="Foster T.M."/>
            <person name="Erridge Z.A."/>
            <person name="Tiffin H."/>
            <person name="Waite C.N."/>
            <person name="Davies K.M."/>
            <person name="Grierson E.P."/>
            <person name="Laing W.A."/>
            <person name="Kirk R."/>
            <person name="Chen X."/>
            <person name="Wood M."/>
            <person name="Montefiori M."/>
            <person name="Brummell D.A."/>
            <person name="Schwinn K.E."/>
            <person name="Catanach A."/>
            <person name="Fullerton C."/>
            <person name="Li D."/>
            <person name="Meiyalaghan S."/>
            <person name="Nieuwenhuizen N."/>
            <person name="Read N."/>
            <person name="Prakash R."/>
            <person name="Hunter D."/>
            <person name="Zhang H."/>
            <person name="McKenzie M."/>
            <person name="Knabel M."/>
            <person name="Harris A."/>
            <person name="Allan A.C."/>
            <person name="Gleave A."/>
            <person name="Chen A."/>
            <person name="Janssen B.J."/>
            <person name="Plunkett B."/>
            <person name="Ampomah-Dwamena C."/>
            <person name="Voogd C."/>
            <person name="Leif D."/>
            <person name="Lafferty D."/>
            <person name="Souleyre E.J.F."/>
            <person name="Varkonyi-Gasic E."/>
            <person name="Gambi F."/>
            <person name="Hanley J."/>
            <person name="Yao J.L."/>
            <person name="Cheung J."/>
            <person name="David K.M."/>
            <person name="Warren B."/>
            <person name="Marsh K."/>
            <person name="Snowden K.C."/>
            <person name="Lin-Wang K."/>
            <person name="Brian L."/>
            <person name="Martinez-Sanchez M."/>
            <person name="Wang M."/>
            <person name="Ileperuma N."/>
            <person name="Macnee N."/>
            <person name="Campin R."/>
            <person name="McAtee P."/>
            <person name="Drummond R.S.M."/>
            <person name="Espley R.V."/>
            <person name="Ireland H.S."/>
            <person name="Wu R."/>
            <person name="Atkinson R.G."/>
            <person name="Karunairetnam S."/>
            <person name="Bulley S."/>
            <person name="Chunkath S."/>
            <person name="Hanley Z."/>
            <person name="Storey R."/>
            <person name="Thrimawithana A.H."/>
            <person name="Thomson S."/>
            <person name="David C."/>
            <person name="Testolin R."/>
            <person name="Huang H."/>
            <person name="Hellens R.P."/>
            <person name="Schaffer R.J."/>
        </authorList>
    </citation>
    <scope>NUCLEOTIDE SEQUENCE [LARGE SCALE GENOMIC DNA]</scope>
    <source>
        <strain evidence="17">cv. Red5</strain>
    </source>
</reference>
<dbReference type="Pfam" id="PF02148">
    <property type="entry name" value="zf-UBP"/>
    <property type="match status" value="1"/>
</dbReference>
<sequence>MSSRNPSYTSPNPCKHLADYKLKHGLNGYNLIQNYIKISPHGRTMIHKCKSETPICSFCSGYKGRLYICLICSSVSCCLSPDSNHALFHAQSQDGHEIAVDMERAELYCCICCDQVYDPDFDKAVMCKHILRLPRTENGFVGYCLRSSKRKRLSFGVDLNSKDAKRLVSMRDHRSKSCFPLGLRGLNNLGNTCFMNSVLQALLHAPPLRNYFLSDHHNHETCRKRSSERLCLPCDIDVIFSAVFSGDRNPYSPAQFLYSWWQHSEDLACYEQQDAHEFFISILDRIHEKEGKARNTIKENGDCQCIAHRVFSGMLRSDVTCMTCGFTSTTYDPCVDISLDLNTNTPSSTNLANKSIKLAENTGTTTLAGCLDLFTRPEKLGSDQKFFCQNCQERQDSLKQMSIRRLPSVLCLHVKRFEHSPIKKMSRKIDRHLQFPFSLDMSPYLSSSIVRKRFGNRIFAFEGDESDISTDFEVFAVVTHSGMLESGHYVTYLRLKNQWYKCDDAWITEVDKEVVRASQSYLIYYVQKVLSHQVSEDLSCVPVSPRGDAFVPIAGCC</sequence>
<evidence type="ECO:0000256" key="10">
    <source>
        <dbReference type="ARBA" id="ARBA00022807"/>
    </source>
</evidence>
<gene>
    <name evidence="16" type="ORF">CEY00_Acc29232</name>
</gene>
<dbReference type="InterPro" id="IPR028889">
    <property type="entry name" value="USP"/>
</dbReference>
<evidence type="ECO:0000259" key="15">
    <source>
        <dbReference type="PROSITE" id="PS50271"/>
    </source>
</evidence>
<evidence type="ECO:0000256" key="5">
    <source>
        <dbReference type="ARBA" id="ARBA00022670"/>
    </source>
</evidence>
<dbReference type="GO" id="GO:0070461">
    <property type="term" value="C:SAGA-type complex"/>
    <property type="evidence" value="ECO:0007669"/>
    <property type="project" value="EnsemblPlants"/>
</dbReference>
<dbReference type="EMBL" id="NKQK01000025">
    <property type="protein sequence ID" value="PSR91885.1"/>
    <property type="molecule type" value="Genomic_DNA"/>
</dbReference>
<comment type="subcellular location">
    <subcellularLocation>
        <location evidence="2">Nucleus</location>
    </subcellularLocation>
</comment>
<dbReference type="PROSITE" id="PS00972">
    <property type="entry name" value="USP_1"/>
    <property type="match status" value="1"/>
</dbReference>
<dbReference type="InterPro" id="IPR038765">
    <property type="entry name" value="Papain-like_cys_pep_sf"/>
</dbReference>
<evidence type="ECO:0000256" key="1">
    <source>
        <dbReference type="ARBA" id="ARBA00000707"/>
    </source>
</evidence>
<comment type="caution">
    <text evidence="16">The sequence shown here is derived from an EMBL/GenBank/DDBJ whole genome shotgun (WGS) entry which is preliminary data.</text>
</comment>
<evidence type="ECO:0000259" key="14">
    <source>
        <dbReference type="PROSITE" id="PS50235"/>
    </source>
</evidence>
<dbReference type="InterPro" id="IPR001607">
    <property type="entry name" value="Znf_UBP"/>
</dbReference>